<dbReference type="EMBL" id="CP101717">
    <property type="protein sequence ID" value="WLD56890.1"/>
    <property type="molecule type" value="Genomic_DNA"/>
</dbReference>
<dbReference type="RefSeq" id="WP_304994175.1">
    <property type="nucleotide sequence ID" value="NZ_CP101717.1"/>
</dbReference>
<dbReference type="AlphaFoldDB" id="A0AB38YC94"/>
<name>A0AB38YC94_9GAMM</name>
<organism evidence="1">
    <name type="scientific">Salinispirillum sp. LH 10-3-1</name>
    <dbReference type="NCBI Taxonomy" id="2952525"/>
    <lineage>
        <taxon>Bacteria</taxon>
        <taxon>Pseudomonadati</taxon>
        <taxon>Pseudomonadota</taxon>
        <taxon>Gammaproteobacteria</taxon>
        <taxon>Oceanospirillales</taxon>
        <taxon>Saccharospirillaceae</taxon>
        <taxon>Salinispirillum</taxon>
    </lineage>
</organism>
<gene>
    <name evidence="1" type="ORF">NFC81_09115</name>
</gene>
<sequence>MNDDSRALALLGASTEGALLRRTYNKHIADLHVQLETQRDSTRAAELRGRVMAYREMLRDIDPQKAPD</sequence>
<protein>
    <recommendedName>
        <fullName evidence="2">DUF465 domain-containing protein</fullName>
    </recommendedName>
</protein>
<reference evidence="1" key="1">
    <citation type="submission" date="2022-07" db="EMBL/GenBank/DDBJ databases">
        <title>Complete genome sequence of Salinispirillum sp. LH10-3-1 capable of multiple carbohydrate inversion isolated from a soda lake.</title>
        <authorList>
            <person name="Liu J."/>
            <person name="Zhai Y."/>
            <person name="Zhang H."/>
            <person name="Yang H."/>
            <person name="Qu J."/>
            <person name="Li J."/>
        </authorList>
    </citation>
    <scope>NUCLEOTIDE SEQUENCE</scope>
    <source>
        <strain evidence="1">LH 10-3-1</strain>
    </source>
</reference>
<accession>A0AB38YC94</accession>
<evidence type="ECO:0000313" key="1">
    <source>
        <dbReference type="EMBL" id="WLD56890.1"/>
    </source>
</evidence>
<proteinExistence type="predicted"/>
<evidence type="ECO:0008006" key="2">
    <source>
        <dbReference type="Google" id="ProtNLM"/>
    </source>
</evidence>